<gene>
    <name evidence="1" type="ORF">SAY86_025960</name>
</gene>
<protein>
    <submittedName>
        <fullName evidence="1">Uncharacterized protein</fullName>
    </submittedName>
</protein>
<accession>A0AAN7QH30</accession>
<comment type="caution">
    <text evidence="1">The sequence shown here is derived from an EMBL/GenBank/DDBJ whole genome shotgun (WGS) entry which is preliminary data.</text>
</comment>
<keyword evidence="2" id="KW-1185">Reference proteome</keyword>
<sequence length="137" mass="14859">MFLNRSYLSLYVQLEDLQQFASNPSSLLTEILGMVSAKAKEMEKKVSSAAVSSSQMASNGKGNFDSPTVSTACASGPAEVTHLGVVGRGVKRVNPAQPQQYLAQGRNLLWSLLQISKDETAAIMELEFFNKRGSCRI</sequence>
<dbReference type="EMBL" id="JAXQNO010000023">
    <property type="protein sequence ID" value="KAK4764870.1"/>
    <property type="molecule type" value="Genomic_DNA"/>
</dbReference>
<dbReference type="Proteomes" id="UP001346149">
    <property type="component" value="Unassembled WGS sequence"/>
</dbReference>
<dbReference type="AlphaFoldDB" id="A0AAN7QH30"/>
<evidence type="ECO:0000313" key="1">
    <source>
        <dbReference type="EMBL" id="KAK4764870.1"/>
    </source>
</evidence>
<evidence type="ECO:0000313" key="2">
    <source>
        <dbReference type="Proteomes" id="UP001346149"/>
    </source>
</evidence>
<name>A0AAN7QH30_TRANT</name>
<organism evidence="1 2">
    <name type="scientific">Trapa natans</name>
    <name type="common">Water chestnut</name>
    <dbReference type="NCBI Taxonomy" id="22666"/>
    <lineage>
        <taxon>Eukaryota</taxon>
        <taxon>Viridiplantae</taxon>
        <taxon>Streptophyta</taxon>
        <taxon>Embryophyta</taxon>
        <taxon>Tracheophyta</taxon>
        <taxon>Spermatophyta</taxon>
        <taxon>Magnoliopsida</taxon>
        <taxon>eudicotyledons</taxon>
        <taxon>Gunneridae</taxon>
        <taxon>Pentapetalae</taxon>
        <taxon>rosids</taxon>
        <taxon>malvids</taxon>
        <taxon>Myrtales</taxon>
        <taxon>Lythraceae</taxon>
        <taxon>Trapa</taxon>
    </lineage>
</organism>
<proteinExistence type="predicted"/>
<reference evidence="1 2" key="1">
    <citation type="journal article" date="2023" name="Hortic Res">
        <title>Pangenome of water caltrop reveals structural variations and asymmetric subgenome divergence after allopolyploidization.</title>
        <authorList>
            <person name="Zhang X."/>
            <person name="Chen Y."/>
            <person name="Wang L."/>
            <person name="Yuan Y."/>
            <person name="Fang M."/>
            <person name="Shi L."/>
            <person name="Lu R."/>
            <person name="Comes H.P."/>
            <person name="Ma Y."/>
            <person name="Chen Y."/>
            <person name="Huang G."/>
            <person name="Zhou Y."/>
            <person name="Zheng Z."/>
            <person name="Qiu Y."/>
        </authorList>
    </citation>
    <scope>NUCLEOTIDE SEQUENCE [LARGE SCALE GENOMIC DNA]</scope>
    <source>
        <strain evidence="1">F231</strain>
    </source>
</reference>